<dbReference type="SUPFAM" id="SSF55816">
    <property type="entry name" value="5'-nucleotidase (syn. UDP-sugar hydrolase), C-terminal domain"/>
    <property type="match status" value="1"/>
</dbReference>
<reference evidence="8 9" key="1">
    <citation type="submission" date="2023-05" db="EMBL/GenBank/DDBJ databases">
        <title>Draft genome of Paenibacillus sp. CCS26.</title>
        <authorList>
            <person name="Akita H."/>
            <person name="Shinto Y."/>
            <person name="Kimura Z."/>
        </authorList>
    </citation>
    <scope>NUCLEOTIDE SEQUENCE [LARGE SCALE GENOMIC DNA]</scope>
    <source>
        <strain evidence="8 9">CCS26</strain>
    </source>
</reference>
<keyword evidence="9" id="KW-1185">Reference proteome</keyword>
<comment type="caution">
    <text evidence="8">The sequence shown here is derived from an EMBL/GenBank/DDBJ whole genome shotgun (WGS) entry which is preliminary data.</text>
</comment>
<accession>A0ABQ6NGT1</accession>
<evidence type="ECO:0000256" key="1">
    <source>
        <dbReference type="ARBA" id="ARBA00006654"/>
    </source>
</evidence>
<evidence type="ECO:0000256" key="3">
    <source>
        <dbReference type="ARBA" id="ARBA00022729"/>
    </source>
</evidence>
<keyword evidence="3" id="KW-0732">Signal</keyword>
<dbReference type="InterPro" id="IPR029052">
    <property type="entry name" value="Metallo-depent_PP-like"/>
</dbReference>
<dbReference type="InterPro" id="IPR041827">
    <property type="entry name" value="CpdB_N"/>
</dbReference>
<dbReference type="Pfam" id="PF02872">
    <property type="entry name" value="5_nucleotid_C"/>
    <property type="match status" value="1"/>
</dbReference>
<proteinExistence type="inferred from homology"/>
<dbReference type="Gene3D" id="3.60.21.10">
    <property type="match status" value="1"/>
</dbReference>
<protein>
    <submittedName>
        <fullName evidence="8">2',3'-cyclic-nucleotide 2'-phosphodiesterase</fullName>
    </submittedName>
</protein>
<dbReference type="SUPFAM" id="SSF56300">
    <property type="entry name" value="Metallo-dependent phosphatases"/>
    <property type="match status" value="1"/>
</dbReference>
<evidence type="ECO:0000256" key="5">
    <source>
        <dbReference type="RuleBase" id="RU362119"/>
    </source>
</evidence>
<dbReference type="EMBL" id="BTCL01000004">
    <property type="protein sequence ID" value="GMK44296.1"/>
    <property type="molecule type" value="Genomic_DNA"/>
</dbReference>
<dbReference type="PANTHER" id="PTHR11575">
    <property type="entry name" value="5'-NUCLEOTIDASE-RELATED"/>
    <property type="match status" value="1"/>
</dbReference>
<dbReference type="Pfam" id="PF00149">
    <property type="entry name" value="Metallophos"/>
    <property type="match status" value="1"/>
</dbReference>
<evidence type="ECO:0000259" key="6">
    <source>
        <dbReference type="Pfam" id="PF00149"/>
    </source>
</evidence>
<organism evidence="8 9">
    <name type="scientific">Paenibacillus glycanilyticus</name>
    <dbReference type="NCBI Taxonomy" id="126569"/>
    <lineage>
        <taxon>Bacteria</taxon>
        <taxon>Bacillati</taxon>
        <taxon>Bacillota</taxon>
        <taxon>Bacilli</taxon>
        <taxon>Bacillales</taxon>
        <taxon>Paenibacillaceae</taxon>
        <taxon>Paenibacillus</taxon>
    </lineage>
</organism>
<feature type="domain" description="Calcineurin-like phosphoesterase" evidence="6">
    <location>
        <begin position="10"/>
        <end position="241"/>
    </location>
</feature>
<evidence type="ECO:0000259" key="7">
    <source>
        <dbReference type="Pfam" id="PF02872"/>
    </source>
</evidence>
<dbReference type="Proteomes" id="UP001285921">
    <property type="component" value="Unassembled WGS sequence"/>
</dbReference>
<evidence type="ECO:0000313" key="8">
    <source>
        <dbReference type="EMBL" id="GMK44296.1"/>
    </source>
</evidence>
<keyword evidence="2" id="KW-0479">Metal-binding</keyword>
<dbReference type="Gene3D" id="3.90.780.10">
    <property type="entry name" value="5'-Nucleotidase, C-terminal domain"/>
    <property type="match status" value="1"/>
</dbReference>
<keyword evidence="4 5" id="KW-0547">Nucleotide-binding</keyword>
<evidence type="ECO:0000256" key="4">
    <source>
        <dbReference type="ARBA" id="ARBA00022741"/>
    </source>
</evidence>
<dbReference type="InterPro" id="IPR004843">
    <property type="entry name" value="Calcineurin-like_PHP"/>
</dbReference>
<dbReference type="InterPro" id="IPR036907">
    <property type="entry name" value="5'-Nucleotdase_C_sf"/>
</dbReference>
<keyword evidence="5" id="KW-0378">Hydrolase</keyword>
<dbReference type="RefSeq" id="WP_317979324.1">
    <property type="nucleotide sequence ID" value="NZ_BTCL01000004.1"/>
</dbReference>
<evidence type="ECO:0000256" key="2">
    <source>
        <dbReference type="ARBA" id="ARBA00022723"/>
    </source>
</evidence>
<dbReference type="InterPro" id="IPR006179">
    <property type="entry name" value="5_nucleotidase/apyrase"/>
</dbReference>
<comment type="similarity">
    <text evidence="1 5">Belongs to the 5'-nucleotidase family.</text>
</comment>
<sequence>MEREKSKCVILVTSDIHGYIQPVDYRTREEIPSGLAKLATLIKEERTKCPNLLLIDNGDMLQGSPFAAYAAAHASGIHPCIEVMNRLRYDAAVPGNHEFNYGFETLKHAALASCFPWLSSNILSKESGEPVLGQPYLVKRVEDKLKVVILGATTHYIPHWEKASHIIGLQFRDSLEAVKAWVAYIREHEQPDLLIVSYHGGLERDLANGEATERLTGENQAYAMCTEVPGIDVLISGHQHRLIAEELNGVLVVQTGSNGQALGHLAIEFEHREDGWRIVSKAARLLKPEADTAADREVEALTGAMERKTQEWLDQPIGTTEGDLSVRDPFECRRAPHPFVQFIHQVQLESTGAEISAAALLSEESKGFGAVITVRDVLSAFVYPNTLTVLRLTGEDIRMALEQSAAYFELGADGKPCISEAYLQPKAQHYNYDMWSGIEYDINLSFPVGKRITKLSRSGEELRMTAEYSVVMNSYRAGGGGNFDMFRGKPVLFEGAEDMADLAVGYIRSKGRLTASEDRNWRLTW</sequence>
<feature type="domain" description="5'-Nucleotidase C-terminal" evidence="7">
    <location>
        <begin position="317"/>
        <end position="486"/>
    </location>
</feature>
<name>A0ABQ6NGT1_9BACL</name>
<dbReference type="InterPro" id="IPR008334">
    <property type="entry name" value="5'-Nucleotdase_C"/>
</dbReference>
<dbReference type="PRINTS" id="PR01607">
    <property type="entry name" value="APYRASEFAMLY"/>
</dbReference>
<dbReference type="CDD" id="cd07410">
    <property type="entry name" value="MPP_CpdB_N"/>
    <property type="match status" value="1"/>
</dbReference>
<dbReference type="PANTHER" id="PTHR11575:SF6">
    <property type="entry name" value="2',3'-CYCLIC-NUCLEOTIDE 2'-PHOSPHODIESTERASE_3'-NUCLEOTIDASE"/>
    <property type="match status" value="1"/>
</dbReference>
<evidence type="ECO:0000313" key="9">
    <source>
        <dbReference type="Proteomes" id="UP001285921"/>
    </source>
</evidence>
<gene>
    <name evidence="8" type="primary">cpdC</name>
    <name evidence="8" type="ORF">PghCCS26_14240</name>
</gene>